<dbReference type="GO" id="GO:0015743">
    <property type="term" value="P:malate transport"/>
    <property type="evidence" value="ECO:0007669"/>
    <property type="project" value="InterPro"/>
</dbReference>
<organism evidence="10 11">
    <name type="scientific">Trapa incisa</name>
    <dbReference type="NCBI Taxonomy" id="236973"/>
    <lineage>
        <taxon>Eukaryota</taxon>
        <taxon>Viridiplantae</taxon>
        <taxon>Streptophyta</taxon>
        <taxon>Embryophyta</taxon>
        <taxon>Tracheophyta</taxon>
        <taxon>Spermatophyta</taxon>
        <taxon>Magnoliopsida</taxon>
        <taxon>eudicotyledons</taxon>
        <taxon>Gunneridae</taxon>
        <taxon>Pentapetalae</taxon>
        <taxon>rosids</taxon>
        <taxon>malvids</taxon>
        <taxon>Myrtales</taxon>
        <taxon>Lythraceae</taxon>
        <taxon>Trapa</taxon>
    </lineage>
</organism>
<evidence type="ECO:0000256" key="8">
    <source>
        <dbReference type="ARBA" id="ARBA00023303"/>
    </source>
</evidence>
<dbReference type="GO" id="GO:0034220">
    <property type="term" value="P:monoatomic ion transmembrane transport"/>
    <property type="evidence" value="ECO:0007669"/>
    <property type="project" value="UniProtKB-KW"/>
</dbReference>
<dbReference type="GO" id="GO:0016020">
    <property type="term" value="C:membrane"/>
    <property type="evidence" value="ECO:0007669"/>
    <property type="project" value="UniProtKB-SubCell"/>
</dbReference>
<evidence type="ECO:0000256" key="3">
    <source>
        <dbReference type="ARBA" id="ARBA00022448"/>
    </source>
</evidence>
<evidence type="ECO:0000256" key="1">
    <source>
        <dbReference type="ARBA" id="ARBA00004141"/>
    </source>
</evidence>
<dbReference type="AlphaFoldDB" id="A0AAN7K2R6"/>
<dbReference type="PANTHER" id="PTHR31086">
    <property type="entry name" value="ALUMINUM-ACTIVATED MALATE TRANSPORTER 10"/>
    <property type="match status" value="1"/>
</dbReference>
<evidence type="ECO:0008006" key="12">
    <source>
        <dbReference type="Google" id="ProtNLM"/>
    </source>
</evidence>
<feature type="transmembrane region" description="Helical" evidence="9">
    <location>
        <begin position="49"/>
        <end position="68"/>
    </location>
</feature>
<keyword evidence="3" id="KW-0813">Transport</keyword>
<evidence type="ECO:0000256" key="4">
    <source>
        <dbReference type="ARBA" id="ARBA00022692"/>
    </source>
</evidence>
<keyword evidence="7 9" id="KW-0472">Membrane</keyword>
<comment type="subcellular location">
    <subcellularLocation>
        <location evidence="1">Membrane</location>
        <topology evidence="1">Multi-pass membrane protein</topology>
    </subcellularLocation>
</comment>
<evidence type="ECO:0000256" key="9">
    <source>
        <dbReference type="SAM" id="Phobius"/>
    </source>
</evidence>
<keyword evidence="4 9" id="KW-0812">Transmembrane</keyword>
<feature type="transmembrane region" description="Helical" evidence="9">
    <location>
        <begin position="80"/>
        <end position="98"/>
    </location>
</feature>
<sequence>MSSSFVIPIQEGTAEAVALKQQKNSFRLCLSSVVHFIRDGIRRSGARKVIHSIKVGIALILVSLIYLIDPLYKQFGENAMWAVMTIVVIFDFFAGATLSKGINRGIGTILGGLLGCLVSIVGQRVDGVGKSVVVCISILIFSAAATYSRSIPRFKKKYDYGAMIFILTFSLVVVSDLREEQVIDLARERLVTVGIGFAVCIFTSLFIFPIWASDELHDSVTSKFEDVASSLEGCLEEYFSTGGHDKKKGSNGCNKCKTVLNSKTKDEMLANFARWEPCHGKFGFSYPWNRYLQIGENLRDLAATVTSLRNCLQSHRQPAKESREPIREPSLAVMATLVWTLRELRGSVRKMRRFQAEAEVLPKLMAVRVELTLFNTQTTLGRPLEKDEELAIASFMFLLTEIVEKTEELAKEVEELGEVARFPSV</sequence>
<proteinExistence type="inferred from homology"/>
<evidence type="ECO:0000313" key="11">
    <source>
        <dbReference type="Proteomes" id="UP001345219"/>
    </source>
</evidence>
<dbReference type="EMBL" id="JAXIOK010000012">
    <property type="protein sequence ID" value="KAK4758666.1"/>
    <property type="molecule type" value="Genomic_DNA"/>
</dbReference>
<name>A0AAN7K2R6_9MYRT</name>
<reference evidence="10 11" key="1">
    <citation type="journal article" date="2023" name="Hortic Res">
        <title>Pangenome of water caltrop reveals structural variations and asymmetric subgenome divergence after allopolyploidization.</title>
        <authorList>
            <person name="Zhang X."/>
            <person name="Chen Y."/>
            <person name="Wang L."/>
            <person name="Yuan Y."/>
            <person name="Fang M."/>
            <person name="Shi L."/>
            <person name="Lu R."/>
            <person name="Comes H.P."/>
            <person name="Ma Y."/>
            <person name="Chen Y."/>
            <person name="Huang G."/>
            <person name="Zhou Y."/>
            <person name="Zheng Z."/>
            <person name="Qiu Y."/>
        </authorList>
    </citation>
    <scope>NUCLEOTIDE SEQUENCE [LARGE SCALE GENOMIC DNA]</scope>
    <source>
        <tissue evidence="10">Roots</tissue>
    </source>
</reference>
<comment type="similarity">
    <text evidence="2">Belongs to the aromatic acid exporter (TC 2.A.85) family.</text>
</comment>
<keyword evidence="6" id="KW-0406">Ion transport</keyword>
<evidence type="ECO:0000256" key="6">
    <source>
        <dbReference type="ARBA" id="ARBA00023065"/>
    </source>
</evidence>
<feature type="transmembrane region" description="Helical" evidence="9">
    <location>
        <begin position="160"/>
        <end position="178"/>
    </location>
</feature>
<evidence type="ECO:0000256" key="5">
    <source>
        <dbReference type="ARBA" id="ARBA00022989"/>
    </source>
</evidence>
<dbReference type="Proteomes" id="UP001345219">
    <property type="component" value="Chromosome 15"/>
</dbReference>
<feature type="transmembrane region" description="Helical" evidence="9">
    <location>
        <begin position="128"/>
        <end position="148"/>
    </location>
</feature>
<keyword evidence="5 9" id="KW-1133">Transmembrane helix</keyword>
<evidence type="ECO:0000256" key="7">
    <source>
        <dbReference type="ARBA" id="ARBA00023136"/>
    </source>
</evidence>
<keyword evidence="11" id="KW-1185">Reference proteome</keyword>
<feature type="transmembrane region" description="Helical" evidence="9">
    <location>
        <begin position="105"/>
        <end position="122"/>
    </location>
</feature>
<evidence type="ECO:0000256" key="2">
    <source>
        <dbReference type="ARBA" id="ARBA00007079"/>
    </source>
</evidence>
<accession>A0AAN7K2R6</accession>
<feature type="transmembrane region" description="Helical" evidence="9">
    <location>
        <begin position="190"/>
        <end position="212"/>
    </location>
</feature>
<evidence type="ECO:0000313" key="10">
    <source>
        <dbReference type="EMBL" id="KAK4758666.1"/>
    </source>
</evidence>
<dbReference type="Pfam" id="PF11744">
    <property type="entry name" value="ALMT"/>
    <property type="match status" value="1"/>
</dbReference>
<keyword evidence="8" id="KW-0407">Ion channel</keyword>
<dbReference type="InterPro" id="IPR020966">
    <property type="entry name" value="ALMT"/>
</dbReference>
<protein>
    <recommendedName>
        <fullName evidence="12">Aluminum-activated malate transporter</fullName>
    </recommendedName>
</protein>
<gene>
    <name evidence="10" type="ORF">SAY87_019967</name>
</gene>
<comment type="caution">
    <text evidence="10">The sequence shown here is derived from an EMBL/GenBank/DDBJ whole genome shotgun (WGS) entry which is preliminary data.</text>
</comment>